<gene>
    <name evidence="2" type="ordered locus">trd_A0043</name>
</gene>
<evidence type="ECO:0000313" key="3">
    <source>
        <dbReference type="Proteomes" id="UP000000447"/>
    </source>
</evidence>
<name>B9L5B6_THERP</name>
<dbReference type="AlphaFoldDB" id="B9L5B6"/>
<evidence type="ECO:0000313" key="2">
    <source>
        <dbReference type="EMBL" id="ACM06770.1"/>
    </source>
</evidence>
<keyword evidence="1" id="KW-0812">Transmembrane</keyword>
<keyword evidence="1" id="KW-0472">Membrane</keyword>
<keyword evidence="3" id="KW-1185">Reference proteome</keyword>
<dbReference type="eggNOG" id="ENOG5030XNH">
    <property type="taxonomic scope" value="Bacteria"/>
</dbReference>
<protein>
    <submittedName>
        <fullName evidence="2">Uncharacterized protein</fullName>
    </submittedName>
</protein>
<keyword evidence="2" id="KW-0614">Plasmid</keyword>
<geneLocation type="plasmid" evidence="3">
    <name>Tros</name>
</geneLocation>
<evidence type="ECO:0000256" key="1">
    <source>
        <dbReference type="SAM" id="Phobius"/>
    </source>
</evidence>
<proteinExistence type="predicted"/>
<keyword evidence="1" id="KW-1133">Transmembrane helix</keyword>
<organism evidence="2 3">
    <name type="scientific">Thermomicrobium roseum (strain ATCC 27502 / DSM 5159 / P-2)</name>
    <dbReference type="NCBI Taxonomy" id="309801"/>
    <lineage>
        <taxon>Bacteria</taxon>
        <taxon>Pseudomonadati</taxon>
        <taxon>Thermomicrobiota</taxon>
        <taxon>Thermomicrobia</taxon>
        <taxon>Thermomicrobiales</taxon>
        <taxon>Thermomicrobiaceae</taxon>
        <taxon>Thermomicrobium</taxon>
    </lineage>
</organism>
<dbReference type="HOGENOM" id="CLU_1189462_0_0_0"/>
<feature type="transmembrane region" description="Helical" evidence="1">
    <location>
        <begin position="29"/>
        <end position="50"/>
    </location>
</feature>
<dbReference type="KEGG" id="tro:trd_A0043"/>
<dbReference type="EMBL" id="CP001276">
    <property type="protein sequence ID" value="ACM06770.1"/>
    <property type="molecule type" value="Genomic_DNA"/>
</dbReference>
<sequence length="233" mass="25814">MRWVDGRSVLEEPETILGRERTRVVIEPVLTGWHLLITSLLLAIALWLWVSERLQAEAFPVRVILSYVPTVSTWGPSQATGVALITFSEGDVRADFVDLPVLDGGNRYALWLMRSKTKEAFLLGKFDAKELPVTHVDLLLPDPIPEDGWDMLLVTVEPEPDPDPGPDSRWVLVGALPGTPVELELMPPALPQTGEVRHDGATPPLVLANLMVLILLGLLRPWRPAPAEARRAR</sequence>
<accession>B9L5B6</accession>
<dbReference type="RefSeq" id="WP_012642757.1">
    <property type="nucleotide sequence ID" value="NC_011961.1"/>
</dbReference>
<dbReference type="Proteomes" id="UP000000447">
    <property type="component" value="Plasmid unnamed"/>
</dbReference>
<reference evidence="2 3" key="1">
    <citation type="journal article" date="2009" name="PLoS ONE">
        <title>Complete genome sequence of the aerobic CO-oxidizing thermophile Thermomicrobium roseum.</title>
        <authorList>
            <person name="Wu D."/>
            <person name="Raymond J."/>
            <person name="Wu M."/>
            <person name="Chatterji S."/>
            <person name="Ren Q."/>
            <person name="Graham J.E."/>
            <person name="Bryant D.A."/>
            <person name="Robb F."/>
            <person name="Colman A."/>
            <person name="Tallon L.J."/>
            <person name="Badger J.H."/>
            <person name="Madupu R."/>
            <person name="Ward N.L."/>
            <person name="Eisen J.A."/>
        </authorList>
    </citation>
    <scope>NUCLEOTIDE SEQUENCE [LARGE SCALE GENOMIC DNA]</scope>
    <source>
        <strain evidence="3">ATCC 27502 / DSM 5159 / P-2</strain>
        <plasmid evidence="2">unnamed</plasmid>
    </source>
</reference>
<dbReference type="OrthoDB" id="165588at2"/>